<feature type="region of interest" description="Disordered" evidence="6">
    <location>
        <begin position="216"/>
        <end position="242"/>
    </location>
</feature>
<dbReference type="NCBIfam" id="TIGR00784">
    <property type="entry name" value="citMHS"/>
    <property type="match status" value="1"/>
</dbReference>
<feature type="transmembrane region" description="Helical" evidence="7">
    <location>
        <begin position="179"/>
        <end position="199"/>
    </location>
</feature>
<feature type="compositionally biased region" description="Acidic residues" evidence="6">
    <location>
        <begin position="220"/>
        <end position="229"/>
    </location>
</feature>
<evidence type="ECO:0000313" key="9">
    <source>
        <dbReference type="EMBL" id="SDK44680.1"/>
    </source>
</evidence>
<dbReference type="OrthoDB" id="5329450at2"/>
<keyword evidence="5 7" id="KW-0472">Membrane</keyword>
<feature type="transmembrane region" description="Helical" evidence="7">
    <location>
        <begin position="96"/>
        <end position="127"/>
    </location>
</feature>
<dbReference type="EMBL" id="FNFY01000003">
    <property type="protein sequence ID" value="SDK44680.1"/>
    <property type="molecule type" value="Genomic_DNA"/>
</dbReference>
<feature type="transmembrane region" description="Helical" evidence="7">
    <location>
        <begin position="389"/>
        <end position="415"/>
    </location>
</feature>
<dbReference type="InterPro" id="IPR014738">
    <property type="entry name" value="Citrate_transporter"/>
</dbReference>
<evidence type="ECO:0000256" key="7">
    <source>
        <dbReference type="SAM" id="Phobius"/>
    </source>
</evidence>
<evidence type="ECO:0000313" key="10">
    <source>
        <dbReference type="Proteomes" id="UP000199008"/>
    </source>
</evidence>
<feature type="transmembrane region" description="Helical" evidence="7">
    <location>
        <begin position="58"/>
        <end position="76"/>
    </location>
</feature>
<evidence type="ECO:0000256" key="2">
    <source>
        <dbReference type="ARBA" id="ARBA00022448"/>
    </source>
</evidence>
<sequence>MSLSLIGILTILTIVALLIWNKTSPIIIMIILPVVGALIAGFGVAEIGVFFEDGIAQVMNVVVMFIFAIIFFGIMQDAGLFEPIINKMIDLSGGNVVKVAVATVLIAMVGQLDGSGASTFLITIPALLPLYKRLKMNPYLLLLLIAGSAAIMNMVPWGGPLGRAASVLGMDANELWQPLIPVQIVGLLLMVGLAVLLGFREQRKIENEYGLVDGAKAQEETSEGNDEGPYEANSKETDSKGNSLERPKLIWVNLILALAVIGILVSGVIPSGFAFMLGVAVALLINYPNITDQTARLRAHAPSALTMAGIILAAGLFLGVLTGSGMLDAIAEDFVTILPEGVTQYIHLIVGFLGIPFDMLLSTDAYYFALFPIIEQIASTVGVDSLSTAYAMIIGNIVGTFISPLAPAVWLALGLSGLEMGKHIRYSFFWLWGLSLVLIVVAVVFGLISV</sequence>
<keyword evidence="3 7" id="KW-0812">Transmembrane</keyword>
<gene>
    <name evidence="9" type="ORF">SAMN05216216_103159</name>
</gene>
<evidence type="ECO:0000256" key="1">
    <source>
        <dbReference type="ARBA" id="ARBA00004141"/>
    </source>
</evidence>
<evidence type="ECO:0000256" key="3">
    <source>
        <dbReference type="ARBA" id="ARBA00022692"/>
    </source>
</evidence>
<name>A0A1G9BZ39_9BACL</name>
<dbReference type="Proteomes" id="UP000199008">
    <property type="component" value="Unassembled WGS sequence"/>
</dbReference>
<dbReference type="RefSeq" id="WP_092984615.1">
    <property type="nucleotide sequence ID" value="NZ_FNFY01000003.1"/>
</dbReference>
<keyword evidence="10" id="KW-1185">Reference proteome</keyword>
<accession>A0A1G9BZ39</accession>
<feature type="transmembrane region" description="Helical" evidence="7">
    <location>
        <begin position="342"/>
        <end position="361"/>
    </location>
</feature>
<proteinExistence type="predicted"/>
<feature type="transmembrane region" description="Helical" evidence="7">
    <location>
        <begin position="302"/>
        <end position="322"/>
    </location>
</feature>
<dbReference type="Pfam" id="PF03600">
    <property type="entry name" value="CitMHS"/>
    <property type="match status" value="1"/>
</dbReference>
<feature type="transmembrane region" description="Helical" evidence="7">
    <location>
        <begin position="26"/>
        <end position="51"/>
    </location>
</feature>
<dbReference type="GO" id="GO:0015137">
    <property type="term" value="F:citrate transmembrane transporter activity"/>
    <property type="evidence" value="ECO:0007669"/>
    <property type="project" value="InterPro"/>
</dbReference>
<feature type="transmembrane region" description="Helical" evidence="7">
    <location>
        <begin position="273"/>
        <end position="290"/>
    </location>
</feature>
<feature type="transmembrane region" description="Helical" evidence="7">
    <location>
        <begin position="249"/>
        <end position="267"/>
    </location>
</feature>
<feature type="domain" description="Citrate transporter-like" evidence="8">
    <location>
        <begin position="16"/>
        <end position="395"/>
    </location>
</feature>
<reference evidence="10" key="1">
    <citation type="submission" date="2016-10" db="EMBL/GenBank/DDBJ databases">
        <authorList>
            <person name="Varghese N."/>
            <person name="Submissions S."/>
        </authorList>
    </citation>
    <scope>NUCLEOTIDE SEQUENCE [LARGE SCALE GENOMIC DNA]</scope>
    <source>
        <strain evidence="10">CGMCC 1.8895</strain>
    </source>
</reference>
<organism evidence="9 10">
    <name type="scientific">Lacicoccus qingdaonensis</name>
    <dbReference type="NCBI Taxonomy" id="576118"/>
    <lineage>
        <taxon>Bacteria</taxon>
        <taxon>Bacillati</taxon>
        <taxon>Bacillota</taxon>
        <taxon>Bacilli</taxon>
        <taxon>Bacillales</taxon>
        <taxon>Salinicoccaceae</taxon>
        <taxon>Lacicoccus</taxon>
    </lineage>
</organism>
<feature type="transmembrane region" description="Helical" evidence="7">
    <location>
        <begin position="139"/>
        <end position="159"/>
    </location>
</feature>
<dbReference type="PANTHER" id="PTHR30354">
    <property type="entry name" value="GNT FAMILY GLUCONATE TRANSPORTER"/>
    <property type="match status" value="1"/>
</dbReference>
<evidence type="ECO:0000256" key="5">
    <source>
        <dbReference type="ARBA" id="ARBA00023136"/>
    </source>
</evidence>
<dbReference type="InterPro" id="IPR004680">
    <property type="entry name" value="Cit_transptr-like_dom"/>
</dbReference>
<evidence type="ECO:0000259" key="8">
    <source>
        <dbReference type="Pfam" id="PF03600"/>
    </source>
</evidence>
<dbReference type="GO" id="GO:0015128">
    <property type="term" value="F:gluconate transmembrane transporter activity"/>
    <property type="evidence" value="ECO:0007669"/>
    <property type="project" value="InterPro"/>
</dbReference>
<comment type="subcellular location">
    <subcellularLocation>
        <location evidence="1">Membrane</location>
        <topology evidence="1">Multi-pass membrane protein</topology>
    </subcellularLocation>
</comment>
<dbReference type="GO" id="GO:0005886">
    <property type="term" value="C:plasma membrane"/>
    <property type="evidence" value="ECO:0007669"/>
    <property type="project" value="TreeGrafter"/>
</dbReference>
<feature type="transmembrane region" description="Helical" evidence="7">
    <location>
        <begin position="427"/>
        <end position="448"/>
    </location>
</feature>
<dbReference type="AlphaFoldDB" id="A0A1G9BZ39"/>
<dbReference type="InterPro" id="IPR003474">
    <property type="entry name" value="Glcn_transporter"/>
</dbReference>
<evidence type="ECO:0000256" key="4">
    <source>
        <dbReference type="ARBA" id="ARBA00022989"/>
    </source>
</evidence>
<dbReference type="PANTHER" id="PTHR30354:SF26">
    <property type="entry name" value="TRANSPORTER, PUTATIVE-RELATED"/>
    <property type="match status" value="1"/>
</dbReference>
<keyword evidence="2" id="KW-0813">Transport</keyword>
<feature type="compositionally biased region" description="Basic and acidic residues" evidence="6">
    <location>
        <begin position="233"/>
        <end position="242"/>
    </location>
</feature>
<keyword evidence="4 7" id="KW-1133">Transmembrane helix</keyword>
<dbReference type="STRING" id="576118.SAMN05216216_103159"/>
<protein>
    <submittedName>
        <fullName evidence="9">Citrate-Mg2+:H+ or citrate-Ca2+:H+ symporter, CitMHS family</fullName>
    </submittedName>
</protein>
<evidence type="ECO:0000256" key="6">
    <source>
        <dbReference type="SAM" id="MobiDB-lite"/>
    </source>
</evidence>